<proteinExistence type="inferred from homology"/>
<gene>
    <name evidence="2" type="ORF">OE749_17720</name>
</gene>
<dbReference type="InterPro" id="IPR000836">
    <property type="entry name" value="PRTase_dom"/>
</dbReference>
<dbReference type="CDD" id="cd06223">
    <property type="entry name" value="PRTases_typeI"/>
    <property type="match status" value="1"/>
</dbReference>
<dbReference type="InterPro" id="IPR029057">
    <property type="entry name" value="PRTase-like"/>
</dbReference>
<dbReference type="Gene3D" id="3.40.50.2020">
    <property type="match status" value="1"/>
</dbReference>
<evidence type="ECO:0000313" key="3">
    <source>
        <dbReference type="Proteomes" id="UP001652504"/>
    </source>
</evidence>
<accession>A0ABT3ACX6</accession>
<dbReference type="InterPro" id="IPR051910">
    <property type="entry name" value="ComF/GntX_DNA_util-trans"/>
</dbReference>
<comment type="caution">
    <text evidence="2">The sequence shown here is derived from an EMBL/GenBank/DDBJ whole genome shotgun (WGS) entry which is preliminary data.</text>
</comment>
<dbReference type="PANTHER" id="PTHR47505:SF1">
    <property type="entry name" value="DNA UTILIZATION PROTEIN YHGH"/>
    <property type="match status" value="1"/>
</dbReference>
<protein>
    <submittedName>
        <fullName evidence="2">ComF family protein</fullName>
    </submittedName>
</protein>
<keyword evidence="3" id="KW-1185">Reference proteome</keyword>
<organism evidence="2 3">
    <name type="scientific">Fluctibacter corallii</name>
    <dbReference type="NCBI Taxonomy" id="2984329"/>
    <lineage>
        <taxon>Bacteria</taxon>
        <taxon>Pseudomonadati</taxon>
        <taxon>Pseudomonadota</taxon>
        <taxon>Gammaproteobacteria</taxon>
        <taxon>Alteromonadales</taxon>
        <taxon>Alteromonadaceae</taxon>
        <taxon>Fluctibacter</taxon>
    </lineage>
</organism>
<dbReference type="SUPFAM" id="SSF53271">
    <property type="entry name" value="PRTase-like"/>
    <property type="match status" value="1"/>
</dbReference>
<dbReference type="PANTHER" id="PTHR47505">
    <property type="entry name" value="DNA UTILIZATION PROTEIN YHGH"/>
    <property type="match status" value="1"/>
</dbReference>
<sequence length="193" mass="21913">MEVNIQVIHGSWDLGYSLDKHVIQSIYLGENQWGHPEFDTTRSEVGEALFQLKYRSNFQQISPIANQMSSSLARYFSSAGLIIPMPPSKQRTRQPVVEVARQVAQNMGIPCLENLLQKVQNTPQIKDIEDRDEKVQTLIEAFSVNDVLNNGQYDVLIIDDLYDTGSSLEAATQVLRSYNKIRNIYVATATRKH</sequence>
<name>A0ABT3ACX6_9ALTE</name>
<dbReference type="RefSeq" id="WP_263713827.1">
    <property type="nucleotide sequence ID" value="NZ_JAOWKX010000012.1"/>
</dbReference>
<reference evidence="2 3" key="1">
    <citation type="submission" date="2022-10" db="EMBL/GenBank/DDBJ databases">
        <title>Aestuariibacter sp. AA17 isolated from Montipora capitata coral fragment.</title>
        <authorList>
            <person name="Emsley S.A."/>
            <person name="Pfannmuller K.M."/>
            <person name="Loughran R.M."/>
            <person name="Shlafstein M."/>
            <person name="Papke E."/>
            <person name="Saw J.H."/>
            <person name="Ushijima B."/>
            <person name="Videau P."/>
        </authorList>
    </citation>
    <scope>NUCLEOTIDE SEQUENCE [LARGE SCALE GENOMIC DNA]</scope>
    <source>
        <strain evidence="2 3">AA17</strain>
    </source>
</reference>
<comment type="similarity">
    <text evidence="1">Belongs to the ComF/GntX family.</text>
</comment>
<evidence type="ECO:0000313" key="2">
    <source>
        <dbReference type="EMBL" id="MCV2886536.1"/>
    </source>
</evidence>
<evidence type="ECO:0000256" key="1">
    <source>
        <dbReference type="ARBA" id="ARBA00008007"/>
    </source>
</evidence>
<dbReference type="EMBL" id="JAOWKX010000012">
    <property type="protein sequence ID" value="MCV2886536.1"/>
    <property type="molecule type" value="Genomic_DNA"/>
</dbReference>
<dbReference type="Proteomes" id="UP001652504">
    <property type="component" value="Unassembled WGS sequence"/>
</dbReference>